<feature type="compositionally biased region" description="Basic and acidic residues" evidence="2">
    <location>
        <begin position="162"/>
        <end position="171"/>
    </location>
</feature>
<organism evidence="3 4">
    <name type="scientific">Thalassiosira oceanica</name>
    <name type="common">Marine diatom</name>
    <dbReference type="NCBI Taxonomy" id="159749"/>
    <lineage>
        <taxon>Eukaryota</taxon>
        <taxon>Sar</taxon>
        <taxon>Stramenopiles</taxon>
        <taxon>Ochrophyta</taxon>
        <taxon>Bacillariophyta</taxon>
        <taxon>Coscinodiscophyceae</taxon>
        <taxon>Thalassiosirophycidae</taxon>
        <taxon>Thalassiosirales</taxon>
        <taxon>Thalassiosiraceae</taxon>
        <taxon>Thalassiosira</taxon>
    </lineage>
</organism>
<feature type="coiled-coil region" evidence="1">
    <location>
        <begin position="30"/>
        <end position="57"/>
    </location>
</feature>
<reference evidence="3 4" key="1">
    <citation type="journal article" date="2012" name="Genome Biol.">
        <title>Genome and low-iron response of an oceanic diatom adapted to chronic iron limitation.</title>
        <authorList>
            <person name="Lommer M."/>
            <person name="Specht M."/>
            <person name="Roy A.S."/>
            <person name="Kraemer L."/>
            <person name="Andreson R."/>
            <person name="Gutowska M.A."/>
            <person name="Wolf J."/>
            <person name="Bergner S.V."/>
            <person name="Schilhabel M.B."/>
            <person name="Klostermeier U.C."/>
            <person name="Beiko R.G."/>
            <person name="Rosenstiel P."/>
            <person name="Hippler M."/>
            <person name="Laroche J."/>
        </authorList>
    </citation>
    <scope>NUCLEOTIDE SEQUENCE [LARGE SCALE GENOMIC DNA]</scope>
    <source>
        <strain evidence="3 4">CCMP1005</strain>
    </source>
</reference>
<evidence type="ECO:0000256" key="2">
    <source>
        <dbReference type="SAM" id="MobiDB-lite"/>
    </source>
</evidence>
<dbReference type="EMBL" id="AGNL01037171">
    <property type="protein sequence ID" value="EJK53727.1"/>
    <property type="molecule type" value="Genomic_DNA"/>
</dbReference>
<feature type="compositionally biased region" description="Basic and acidic residues" evidence="2">
    <location>
        <begin position="525"/>
        <end position="538"/>
    </location>
</feature>
<feature type="region of interest" description="Disordered" evidence="2">
    <location>
        <begin position="327"/>
        <end position="500"/>
    </location>
</feature>
<sequence>MKLLIAELEAEIVREGKDRDAAVRGKTDELDKLQTSLKAKSQQVVEMAKEIETIKSNANASIKSVSEELKRNDELVLELNSKLDKEMVLREQAMKDKASSEQKLLAELEQLRGEVVSAKDEELKRINEELRRQTSRADQLAKNLDKVAADAQHEQQLALEKATADAQREKQQALNELAQKMTDSNAATQAELIRREQAQAKALLEAEAVKQQALDEASAAAEREKQIALDEMAKKMDEARQNEARARALFEKTKAKQEAAKGTVSSDKATKVKSTKIQSRPKPKGFGKVALSKPKSTNDAVAAKVDPPMKVQSSVADVLVLVRTKDGTSIQRHVGDEPVVAEAEQPSAETEKPAAKPKSDDDLSNKLWPSSSKKTKPAAEVYVGTKQKYVRAARSAPAPTPKAVSSSERNPLKDLISSAATQRSFPKRSTAEAPSSQTVNKGRSSTNGSNPLTNMLTSKAQSTDAVVFPERRGPCPPRLRLNEWGRPAPQTDSPASTTQVKLADTKNPLTSLLDATDSVSPFPKRRIEPVAGDRKTETKLGGLASPESAKELEKMAMKEDVTASSKAS</sequence>
<evidence type="ECO:0000313" key="4">
    <source>
        <dbReference type="Proteomes" id="UP000266841"/>
    </source>
</evidence>
<protein>
    <submittedName>
        <fullName evidence="3">Uncharacterized protein</fullName>
    </submittedName>
</protein>
<comment type="caution">
    <text evidence="3">The sequence shown here is derived from an EMBL/GenBank/DDBJ whole genome shotgun (WGS) entry which is preliminary data.</text>
</comment>
<proteinExistence type="predicted"/>
<keyword evidence="4" id="KW-1185">Reference proteome</keyword>
<evidence type="ECO:0000313" key="3">
    <source>
        <dbReference type="EMBL" id="EJK53727.1"/>
    </source>
</evidence>
<feature type="non-terminal residue" evidence="3">
    <location>
        <position position="568"/>
    </location>
</feature>
<accession>K0S4D5</accession>
<keyword evidence="1" id="KW-0175">Coiled coil</keyword>
<feature type="compositionally biased region" description="Polar residues" evidence="2">
    <location>
        <begin position="490"/>
        <end position="500"/>
    </location>
</feature>
<feature type="compositionally biased region" description="Basic and acidic residues" evidence="2">
    <location>
        <begin position="349"/>
        <end position="364"/>
    </location>
</feature>
<evidence type="ECO:0000256" key="1">
    <source>
        <dbReference type="SAM" id="Coils"/>
    </source>
</evidence>
<dbReference type="AlphaFoldDB" id="K0S4D5"/>
<feature type="compositionally biased region" description="Polar residues" evidence="2">
    <location>
        <begin position="432"/>
        <end position="464"/>
    </location>
</feature>
<gene>
    <name evidence="3" type="ORF">THAOC_26773</name>
</gene>
<feature type="region of interest" description="Disordered" evidence="2">
    <location>
        <begin position="150"/>
        <end position="182"/>
    </location>
</feature>
<feature type="region of interest" description="Disordered" evidence="2">
    <location>
        <begin position="512"/>
        <end position="568"/>
    </location>
</feature>
<feature type="region of interest" description="Disordered" evidence="2">
    <location>
        <begin position="252"/>
        <end position="305"/>
    </location>
</feature>
<dbReference type="Proteomes" id="UP000266841">
    <property type="component" value="Unassembled WGS sequence"/>
</dbReference>
<feature type="compositionally biased region" description="Basic and acidic residues" evidence="2">
    <location>
        <begin position="548"/>
        <end position="561"/>
    </location>
</feature>
<name>K0S4D5_THAOC</name>
<feature type="compositionally biased region" description="Basic residues" evidence="2">
    <location>
        <begin position="271"/>
        <end position="285"/>
    </location>
</feature>